<dbReference type="AlphaFoldDB" id="A0A1I4PKT6"/>
<dbReference type="Pfam" id="PF01872">
    <property type="entry name" value="RibD_C"/>
    <property type="match status" value="1"/>
</dbReference>
<dbReference type="PROSITE" id="PS51747">
    <property type="entry name" value="CYT_DCMP_DEAMINASES_2"/>
    <property type="match status" value="1"/>
</dbReference>
<keyword evidence="7 15" id="KW-0479">Metal-binding</keyword>
<evidence type="ECO:0000313" key="21">
    <source>
        <dbReference type="Proteomes" id="UP000198565"/>
    </source>
</evidence>
<evidence type="ECO:0000256" key="15">
    <source>
        <dbReference type="PIRNR" id="PIRNR006769"/>
    </source>
</evidence>
<evidence type="ECO:0000256" key="14">
    <source>
        <dbReference type="ARBA" id="ARBA00049886"/>
    </source>
</evidence>
<evidence type="ECO:0000256" key="18">
    <source>
        <dbReference type="PIRSR" id="PIRSR006769-3"/>
    </source>
</evidence>
<dbReference type="GO" id="GO:0009231">
    <property type="term" value="P:riboflavin biosynthetic process"/>
    <property type="evidence" value="ECO:0007669"/>
    <property type="project" value="UniProtKB-UniPathway"/>
</dbReference>
<dbReference type="GO" id="GO:0050661">
    <property type="term" value="F:NADP binding"/>
    <property type="evidence" value="ECO:0007669"/>
    <property type="project" value="InterPro"/>
</dbReference>
<dbReference type="EMBL" id="FOTR01000012">
    <property type="protein sequence ID" value="SFM28347.1"/>
    <property type="molecule type" value="Genomic_DNA"/>
</dbReference>
<evidence type="ECO:0000256" key="3">
    <source>
        <dbReference type="ARBA" id="ARBA00004910"/>
    </source>
</evidence>
<feature type="binding site" evidence="17">
    <location>
        <position position="165"/>
    </location>
    <ligand>
        <name>NADP(+)</name>
        <dbReference type="ChEBI" id="CHEBI:58349"/>
    </ligand>
</feature>
<evidence type="ECO:0000256" key="4">
    <source>
        <dbReference type="ARBA" id="ARBA00005259"/>
    </source>
</evidence>
<feature type="binding site" evidence="17">
    <location>
        <position position="207"/>
    </location>
    <ligand>
        <name>NADP(+)</name>
        <dbReference type="ChEBI" id="CHEBI:58349"/>
    </ligand>
</feature>
<evidence type="ECO:0000256" key="10">
    <source>
        <dbReference type="ARBA" id="ARBA00022857"/>
    </source>
</evidence>
<dbReference type="Pfam" id="PF00383">
    <property type="entry name" value="dCMP_cyt_deam_1"/>
    <property type="match status" value="1"/>
</dbReference>
<sequence>MTFQIKGDDEVRTNEEWMDLALNLAEATIGQTSPNPSVGAVVVKNGELLGVGTHLKAGGSHAEVHAIAQAGEKAKGADVYVTLEPCAHYGKTPPCAELLVESKVNKVYIACLDPNPKVAGKGVTILQNAGIEVEIGIQEQRALRINQHFFHYLAKKRPFITLKAATTLDGKTATVTGDSKWITSEKAREDVHKERHKHDAILAGRQTVEKDNPSLTTRLPQGGKSPIRIILDTYLSLTGDLHIFEAHSPTWMICGNQADKAHFTEKYPDIKVIQLPTEKIALTDLMEVLAEAKVQSLYVEGGATIHQAFLKERLFDECHWYIAPKLLGGQDARSVIGGASPSTMKAAQQLQFIDIKQIGPDLKLIAKPKEES</sequence>
<dbReference type="PIRSF" id="PIRSF006769">
    <property type="entry name" value="RibD"/>
    <property type="match status" value="1"/>
</dbReference>
<dbReference type="InterPro" id="IPR011549">
    <property type="entry name" value="RibD_C"/>
</dbReference>
<proteinExistence type="inferred from homology"/>
<feature type="binding site" evidence="17">
    <location>
        <position position="300"/>
    </location>
    <ligand>
        <name>substrate</name>
    </ligand>
</feature>
<comment type="similarity">
    <text evidence="4 15">In the N-terminal section; belongs to the cytidine and deoxycytidylate deaminase family.</text>
</comment>
<dbReference type="NCBIfam" id="TIGR00227">
    <property type="entry name" value="ribD_Cterm"/>
    <property type="match status" value="1"/>
</dbReference>
<evidence type="ECO:0000256" key="13">
    <source>
        <dbReference type="ARBA" id="ARBA00049861"/>
    </source>
</evidence>
<dbReference type="SUPFAM" id="SSF53927">
    <property type="entry name" value="Cytidine deaminase-like"/>
    <property type="match status" value="1"/>
</dbReference>
<dbReference type="CDD" id="cd01284">
    <property type="entry name" value="Riboflavin_deaminase-reductase"/>
    <property type="match status" value="1"/>
</dbReference>
<evidence type="ECO:0000256" key="1">
    <source>
        <dbReference type="ARBA" id="ARBA00002151"/>
    </source>
</evidence>
<dbReference type="GO" id="GO:0008703">
    <property type="term" value="F:5-amino-6-(5-phosphoribosylamino)uracil reductase activity"/>
    <property type="evidence" value="ECO:0007669"/>
    <property type="project" value="UniProtKB-EC"/>
</dbReference>
<feature type="binding site" evidence="17">
    <location>
        <position position="211"/>
    </location>
    <ligand>
        <name>NADP(+)</name>
        <dbReference type="ChEBI" id="CHEBI:58349"/>
    </ligand>
</feature>
<evidence type="ECO:0000313" key="20">
    <source>
        <dbReference type="EMBL" id="SFM28347.1"/>
    </source>
</evidence>
<dbReference type="InterPro" id="IPR050765">
    <property type="entry name" value="Riboflavin_Biosynth_HTPR"/>
</dbReference>
<feature type="domain" description="CMP/dCMP-type deaminase" evidence="19">
    <location>
        <begin position="12"/>
        <end position="134"/>
    </location>
</feature>
<feature type="binding site" evidence="17">
    <location>
        <position position="195"/>
    </location>
    <ligand>
        <name>NADP(+)</name>
        <dbReference type="ChEBI" id="CHEBI:58349"/>
    </ligand>
</feature>
<comment type="similarity">
    <text evidence="5 15">In the C-terminal section; belongs to the HTP reductase family.</text>
</comment>
<comment type="catalytic activity">
    <reaction evidence="13 15">
        <text>5-amino-6-(5-phospho-D-ribitylamino)uracil + NADP(+) = 5-amino-6-(5-phospho-D-ribosylamino)uracil + NADPH + H(+)</text>
        <dbReference type="Rhea" id="RHEA:17845"/>
        <dbReference type="ChEBI" id="CHEBI:15378"/>
        <dbReference type="ChEBI" id="CHEBI:57783"/>
        <dbReference type="ChEBI" id="CHEBI:58349"/>
        <dbReference type="ChEBI" id="CHEBI:58421"/>
        <dbReference type="ChEBI" id="CHEBI:58453"/>
        <dbReference type="EC" id="1.1.1.193"/>
    </reaction>
</comment>
<evidence type="ECO:0000259" key="19">
    <source>
        <dbReference type="PROSITE" id="PS51747"/>
    </source>
</evidence>
<dbReference type="STRING" id="334253.SAMN04487943_11210"/>
<feature type="binding site" evidence="18">
    <location>
        <position position="61"/>
    </location>
    <ligand>
        <name>Zn(2+)</name>
        <dbReference type="ChEBI" id="CHEBI:29105"/>
        <note>catalytic</note>
    </ligand>
</feature>
<organism evidence="20 21">
    <name type="scientific">Gracilibacillus orientalis</name>
    <dbReference type="NCBI Taxonomy" id="334253"/>
    <lineage>
        <taxon>Bacteria</taxon>
        <taxon>Bacillati</taxon>
        <taxon>Bacillota</taxon>
        <taxon>Bacilli</taxon>
        <taxon>Bacillales</taxon>
        <taxon>Bacillaceae</taxon>
        <taxon>Gracilibacillus</taxon>
    </lineage>
</organism>
<gene>
    <name evidence="20" type="ORF">SAMN04487943_11210</name>
</gene>
<feature type="binding site" evidence="17">
    <location>
        <position position="233"/>
    </location>
    <ligand>
        <name>NADP(+)</name>
        <dbReference type="ChEBI" id="CHEBI:58349"/>
    </ligand>
</feature>
<comment type="cofactor">
    <cofactor evidence="15 18">
        <name>Zn(2+)</name>
        <dbReference type="ChEBI" id="CHEBI:29105"/>
    </cofactor>
    <text evidence="15 18">Binds 1 zinc ion.</text>
</comment>
<evidence type="ECO:0000256" key="9">
    <source>
        <dbReference type="ARBA" id="ARBA00022833"/>
    </source>
</evidence>
<dbReference type="PANTHER" id="PTHR38011">
    <property type="entry name" value="DIHYDROFOLATE REDUCTASE FAMILY PROTEIN (AFU_ORTHOLOGUE AFUA_8G06820)"/>
    <property type="match status" value="1"/>
</dbReference>
<dbReference type="UniPathway" id="UPA00275">
    <property type="reaction ID" value="UER00401"/>
</dbReference>
<evidence type="ECO:0000256" key="2">
    <source>
        <dbReference type="ARBA" id="ARBA00004882"/>
    </source>
</evidence>
<feature type="binding site" evidence="17">
    <location>
        <begin position="302"/>
        <end position="308"/>
    </location>
    <ligand>
        <name>NADP(+)</name>
        <dbReference type="ChEBI" id="CHEBI:58349"/>
    </ligand>
</feature>
<dbReference type="FunFam" id="3.40.140.10:FF:000025">
    <property type="entry name" value="Riboflavin biosynthesis protein RibD"/>
    <property type="match status" value="1"/>
</dbReference>
<dbReference type="InterPro" id="IPR004794">
    <property type="entry name" value="Eubact_RibD"/>
</dbReference>
<dbReference type="InterPro" id="IPR002125">
    <property type="entry name" value="CMP_dCMP_dom"/>
</dbReference>
<protein>
    <recommendedName>
        <fullName evidence="15">Riboflavin biosynthesis protein RibD</fullName>
    </recommendedName>
    <domain>
        <recommendedName>
            <fullName evidence="15">Diaminohydroxyphosphoribosylaminopyrimidine deaminase</fullName>
            <shortName evidence="15">DRAP deaminase</shortName>
            <ecNumber evidence="15">3.5.4.26</ecNumber>
        </recommendedName>
        <alternativeName>
            <fullName evidence="15">Riboflavin-specific deaminase</fullName>
        </alternativeName>
    </domain>
    <domain>
        <recommendedName>
            <fullName evidence="15">5-amino-6-(5-phosphoribosylamino)uracil reductase</fullName>
            <ecNumber evidence="15">1.1.1.193</ecNumber>
        </recommendedName>
        <alternativeName>
            <fullName evidence="15">HTP reductase</fullName>
        </alternativeName>
    </domain>
</protein>
<dbReference type="GO" id="GO:0008835">
    <property type="term" value="F:diaminohydroxyphosphoribosylaminopyrimidine deaminase activity"/>
    <property type="evidence" value="ECO:0007669"/>
    <property type="project" value="UniProtKB-EC"/>
</dbReference>
<dbReference type="PANTHER" id="PTHR38011:SF7">
    <property type="entry name" value="2,5-DIAMINO-6-RIBOSYLAMINO-4(3H)-PYRIMIDINONE 5'-PHOSPHATE REDUCTASE"/>
    <property type="match status" value="1"/>
</dbReference>
<evidence type="ECO:0000256" key="12">
    <source>
        <dbReference type="ARBA" id="ARBA00023268"/>
    </source>
</evidence>
<comment type="pathway">
    <text evidence="2 15">Cofactor biosynthesis; riboflavin biosynthesis; 5-amino-6-(D-ribitylamino)uracil from GTP: step 2/4.</text>
</comment>
<keyword evidence="11 15" id="KW-0560">Oxidoreductase</keyword>
<feature type="binding site" evidence="18">
    <location>
        <position position="95"/>
    </location>
    <ligand>
        <name>Zn(2+)</name>
        <dbReference type="ChEBI" id="CHEBI:29105"/>
        <note>catalytic</note>
    </ligand>
</feature>
<dbReference type="InterPro" id="IPR016192">
    <property type="entry name" value="APOBEC/CMP_deaminase_Zn-bd"/>
</dbReference>
<feature type="binding site" evidence="17">
    <location>
        <position position="181"/>
    </location>
    <ligand>
        <name>NADP(+)</name>
        <dbReference type="ChEBI" id="CHEBI:58349"/>
    </ligand>
</feature>
<dbReference type="Gene3D" id="3.40.430.10">
    <property type="entry name" value="Dihydrofolate Reductase, subunit A"/>
    <property type="match status" value="1"/>
</dbReference>
<dbReference type="InterPro" id="IPR024072">
    <property type="entry name" value="DHFR-like_dom_sf"/>
</dbReference>
<keyword evidence="10 15" id="KW-0521">NADP</keyword>
<evidence type="ECO:0000256" key="17">
    <source>
        <dbReference type="PIRSR" id="PIRSR006769-2"/>
    </source>
</evidence>
<accession>A0A1I4PKT6</accession>
<comment type="function">
    <text evidence="1 15">Converts 2,5-diamino-6-(ribosylamino)-4(3h)-pyrimidinone 5'-phosphate into 5-amino-6-(ribosylamino)-2,4(1h,3h)-pyrimidinedione 5'-phosphate.</text>
</comment>
<evidence type="ECO:0000256" key="6">
    <source>
        <dbReference type="ARBA" id="ARBA00022619"/>
    </source>
</evidence>
<dbReference type="NCBIfam" id="TIGR00326">
    <property type="entry name" value="eubact_ribD"/>
    <property type="match status" value="1"/>
</dbReference>
<evidence type="ECO:0000256" key="8">
    <source>
        <dbReference type="ARBA" id="ARBA00022801"/>
    </source>
</evidence>
<dbReference type="InterPro" id="IPR016193">
    <property type="entry name" value="Cytidine_deaminase-like"/>
</dbReference>
<dbReference type="PROSITE" id="PS00903">
    <property type="entry name" value="CYT_DCMP_DEAMINASES_1"/>
    <property type="match status" value="1"/>
</dbReference>
<dbReference type="SUPFAM" id="SSF53597">
    <property type="entry name" value="Dihydrofolate reductase-like"/>
    <property type="match status" value="1"/>
</dbReference>
<keyword evidence="8 15" id="KW-0378">Hydrolase</keyword>
<name>A0A1I4PKT6_9BACI</name>
<keyword evidence="21" id="KW-1185">Reference proteome</keyword>
<dbReference type="Gene3D" id="3.40.140.10">
    <property type="entry name" value="Cytidine Deaminase, domain 2"/>
    <property type="match status" value="1"/>
</dbReference>
<dbReference type="Proteomes" id="UP000198565">
    <property type="component" value="Unassembled WGS sequence"/>
</dbReference>
<keyword evidence="6 15" id="KW-0686">Riboflavin biosynthesis</keyword>
<evidence type="ECO:0000256" key="16">
    <source>
        <dbReference type="PIRSR" id="PIRSR006769-1"/>
    </source>
</evidence>
<dbReference type="GO" id="GO:0008270">
    <property type="term" value="F:zinc ion binding"/>
    <property type="evidence" value="ECO:0007669"/>
    <property type="project" value="InterPro"/>
</dbReference>
<reference evidence="21" key="1">
    <citation type="submission" date="2016-10" db="EMBL/GenBank/DDBJ databases">
        <authorList>
            <person name="Varghese N."/>
            <person name="Submissions S."/>
        </authorList>
    </citation>
    <scope>NUCLEOTIDE SEQUENCE [LARGE SCALE GENOMIC DNA]</scope>
    <source>
        <strain evidence="21">CGMCC 1.4250</strain>
    </source>
</reference>
<feature type="binding site" evidence="17">
    <location>
        <position position="179"/>
    </location>
    <ligand>
        <name>substrate</name>
    </ligand>
</feature>
<evidence type="ECO:0000256" key="5">
    <source>
        <dbReference type="ARBA" id="ARBA00007417"/>
    </source>
</evidence>
<dbReference type="EC" id="3.5.4.26" evidence="15"/>
<evidence type="ECO:0000256" key="7">
    <source>
        <dbReference type="ARBA" id="ARBA00022723"/>
    </source>
</evidence>
<keyword evidence="9 15" id="KW-0862">Zinc</keyword>
<feature type="binding site" evidence="17">
    <location>
        <position position="215"/>
    </location>
    <ligand>
        <name>substrate</name>
    </ligand>
</feature>
<feature type="binding site" evidence="17">
    <location>
        <position position="218"/>
    </location>
    <ligand>
        <name>substrate</name>
    </ligand>
</feature>
<keyword evidence="12" id="KW-0511">Multifunctional enzyme</keyword>
<feature type="binding site" evidence="18">
    <location>
        <position position="86"/>
    </location>
    <ligand>
        <name>Zn(2+)</name>
        <dbReference type="ChEBI" id="CHEBI:29105"/>
        <note>catalytic</note>
    </ligand>
</feature>
<dbReference type="EC" id="1.1.1.193" evidence="15"/>
<dbReference type="InterPro" id="IPR002734">
    <property type="entry name" value="RibDG_C"/>
</dbReference>
<comment type="pathway">
    <text evidence="3 15">Cofactor biosynthesis; riboflavin biosynthesis; 5-amino-6-(D-ribitylamino)uracil from GTP: step 3/4.</text>
</comment>
<evidence type="ECO:0000256" key="11">
    <source>
        <dbReference type="ARBA" id="ARBA00023002"/>
    </source>
</evidence>
<feature type="active site" description="Proton donor" evidence="16">
    <location>
        <position position="63"/>
    </location>
</feature>
<comment type="catalytic activity">
    <reaction evidence="14 15">
        <text>2,5-diamino-6-hydroxy-4-(5-phosphoribosylamino)-pyrimidine + H2O + H(+) = 5-amino-6-(5-phospho-D-ribosylamino)uracil + NH4(+)</text>
        <dbReference type="Rhea" id="RHEA:21868"/>
        <dbReference type="ChEBI" id="CHEBI:15377"/>
        <dbReference type="ChEBI" id="CHEBI:15378"/>
        <dbReference type="ChEBI" id="CHEBI:28938"/>
        <dbReference type="ChEBI" id="CHEBI:58453"/>
        <dbReference type="ChEBI" id="CHEBI:58614"/>
        <dbReference type="EC" id="3.5.4.26"/>
    </reaction>
</comment>